<comment type="caution">
    <text evidence="5">The sequence shown here is derived from an EMBL/GenBank/DDBJ whole genome shotgun (WGS) entry which is preliminary data.</text>
</comment>
<accession>A0ABS2FX92</accession>
<dbReference type="Gene3D" id="2.40.50.100">
    <property type="match status" value="1"/>
</dbReference>
<dbReference type="NCBIfam" id="NF008653">
    <property type="entry name" value="PRK11650.1"/>
    <property type="match status" value="1"/>
</dbReference>
<evidence type="ECO:0000313" key="6">
    <source>
        <dbReference type="Proteomes" id="UP000719500"/>
    </source>
</evidence>
<dbReference type="InterPro" id="IPR027417">
    <property type="entry name" value="P-loop_NTPase"/>
</dbReference>
<keyword evidence="2" id="KW-0547">Nucleotide-binding</keyword>
<dbReference type="Pfam" id="PF17912">
    <property type="entry name" value="OB_MalK"/>
    <property type="match status" value="1"/>
</dbReference>
<evidence type="ECO:0000259" key="4">
    <source>
        <dbReference type="PROSITE" id="PS50893"/>
    </source>
</evidence>
<reference evidence="5 6" key="1">
    <citation type="journal article" date="2021" name="Sci. Rep.">
        <title>The distribution of antibiotic resistance genes in chicken gut microbiota commensals.</title>
        <authorList>
            <person name="Juricova H."/>
            <person name="Matiasovicova J."/>
            <person name="Kubasova T."/>
            <person name="Cejkova D."/>
            <person name="Rychlik I."/>
        </authorList>
    </citation>
    <scope>NUCLEOTIDE SEQUENCE [LARGE SCALE GENOMIC DNA]</scope>
    <source>
        <strain evidence="5 6">An411</strain>
    </source>
</reference>
<dbReference type="PANTHER" id="PTHR43875">
    <property type="entry name" value="MALTODEXTRIN IMPORT ATP-BINDING PROTEIN MSMX"/>
    <property type="match status" value="1"/>
</dbReference>
<dbReference type="SMART" id="SM00382">
    <property type="entry name" value="AAA"/>
    <property type="match status" value="1"/>
</dbReference>
<dbReference type="InterPro" id="IPR003593">
    <property type="entry name" value="AAA+_ATPase"/>
</dbReference>
<dbReference type="Gene3D" id="2.40.50.140">
    <property type="entry name" value="Nucleic acid-binding proteins"/>
    <property type="match status" value="1"/>
</dbReference>
<proteinExistence type="predicted"/>
<name>A0ABS2FX92_9FIRM</name>
<dbReference type="CDD" id="cd03301">
    <property type="entry name" value="ABC_MalK_N"/>
    <property type="match status" value="1"/>
</dbReference>
<gene>
    <name evidence="5" type="primary">ugpC</name>
    <name evidence="5" type="ORF">H9X91_12415</name>
</gene>
<evidence type="ECO:0000256" key="1">
    <source>
        <dbReference type="ARBA" id="ARBA00022448"/>
    </source>
</evidence>
<dbReference type="PROSITE" id="PS00211">
    <property type="entry name" value="ABC_TRANSPORTER_1"/>
    <property type="match status" value="1"/>
</dbReference>
<dbReference type="PANTHER" id="PTHR43875:SF1">
    <property type="entry name" value="OSMOPROTECTIVE COMPOUNDS UPTAKE ATP-BINDING PROTEIN GGTA"/>
    <property type="match status" value="1"/>
</dbReference>
<keyword evidence="1" id="KW-0813">Transport</keyword>
<evidence type="ECO:0000256" key="2">
    <source>
        <dbReference type="ARBA" id="ARBA00022741"/>
    </source>
</evidence>
<keyword evidence="6" id="KW-1185">Reference proteome</keyword>
<dbReference type="InterPro" id="IPR015855">
    <property type="entry name" value="ABC_transpr_MalK-like"/>
</dbReference>
<dbReference type="SUPFAM" id="SSF52540">
    <property type="entry name" value="P-loop containing nucleoside triphosphate hydrolases"/>
    <property type="match status" value="1"/>
</dbReference>
<dbReference type="SUPFAM" id="SSF50331">
    <property type="entry name" value="MOP-like"/>
    <property type="match status" value="1"/>
</dbReference>
<sequence>MAGLSLVNVKKIYPASNDQKKAKKAKKQEAASDEKKAQLQVTSEGVVAVQDFNLEVSDKEFIVLVGPSGCGKSTTLRMIAGLEEISAGELYIDGKLMNDVAPKDRDIAMVFQNYALYPHMTVRENMAFPLKLRKVPKDEINQKVEQAAQILDITQYLDRKPKALSGGQRQRVAIGRAIVREPKVLLMDEPLSNLDAKLRNQMRAEIIKLRHRIDTTFIYVTHDQTEAMTLGDRIVIMKDGFIQQIGTPQEVFDHPANLFVAGFIGTPQMNFFDAELVKQDGRYAVVLDGMTVVLSDEKQERLAAHGVAAQHVTLGVRPQHISLQGDSTMVKARMDVFEMMGSEIHLHATMNGRDMVIIVPTMDISGDYADAFTIGKEVDFTFSGSACHVFGSDGKNLEF</sequence>
<dbReference type="InterPro" id="IPR040582">
    <property type="entry name" value="OB_MalK-like"/>
</dbReference>
<dbReference type="InterPro" id="IPR012340">
    <property type="entry name" value="NA-bd_OB-fold"/>
</dbReference>
<dbReference type="PROSITE" id="PS50893">
    <property type="entry name" value="ABC_TRANSPORTER_2"/>
    <property type="match status" value="1"/>
</dbReference>
<dbReference type="InterPro" id="IPR008995">
    <property type="entry name" value="Mo/tungstate-bd_C_term_dom"/>
</dbReference>
<dbReference type="RefSeq" id="WP_204805460.1">
    <property type="nucleotide sequence ID" value="NZ_JACSNX010000026.1"/>
</dbReference>
<dbReference type="Gene3D" id="3.40.50.300">
    <property type="entry name" value="P-loop containing nucleotide triphosphate hydrolases"/>
    <property type="match status" value="1"/>
</dbReference>
<protein>
    <submittedName>
        <fullName evidence="5">Sn-glycerol-3-phosphate ABC transporter ATP-binding protein UgpC</fullName>
    </submittedName>
</protein>
<keyword evidence="3 5" id="KW-0067">ATP-binding</keyword>
<dbReference type="Pfam" id="PF00005">
    <property type="entry name" value="ABC_tran"/>
    <property type="match status" value="1"/>
</dbReference>
<dbReference type="GO" id="GO:0005524">
    <property type="term" value="F:ATP binding"/>
    <property type="evidence" value="ECO:0007669"/>
    <property type="project" value="UniProtKB-KW"/>
</dbReference>
<dbReference type="InterPro" id="IPR003439">
    <property type="entry name" value="ABC_transporter-like_ATP-bd"/>
</dbReference>
<dbReference type="InterPro" id="IPR017871">
    <property type="entry name" value="ABC_transporter-like_CS"/>
</dbReference>
<evidence type="ECO:0000313" key="5">
    <source>
        <dbReference type="EMBL" id="MBM6852244.1"/>
    </source>
</evidence>
<dbReference type="EMBL" id="JACSNX010000026">
    <property type="protein sequence ID" value="MBM6852244.1"/>
    <property type="molecule type" value="Genomic_DNA"/>
</dbReference>
<evidence type="ECO:0000256" key="3">
    <source>
        <dbReference type="ARBA" id="ARBA00022840"/>
    </source>
</evidence>
<dbReference type="Proteomes" id="UP000719500">
    <property type="component" value="Unassembled WGS sequence"/>
</dbReference>
<feature type="domain" description="ABC transporter" evidence="4">
    <location>
        <begin position="34"/>
        <end position="264"/>
    </location>
</feature>
<dbReference type="InterPro" id="IPR047641">
    <property type="entry name" value="ABC_transpr_MalK/UgpC-like"/>
</dbReference>
<organism evidence="5 6">
    <name type="scientific">Oscillibacter valericigenes</name>
    <dbReference type="NCBI Taxonomy" id="351091"/>
    <lineage>
        <taxon>Bacteria</taxon>
        <taxon>Bacillati</taxon>
        <taxon>Bacillota</taxon>
        <taxon>Clostridia</taxon>
        <taxon>Eubacteriales</taxon>
        <taxon>Oscillospiraceae</taxon>
        <taxon>Oscillibacter</taxon>
    </lineage>
</organism>